<dbReference type="InterPro" id="IPR010488">
    <property type="entry name" value="Zeta_toxin_domain"/>
</dbReference>
<feature type="domain" description="Zeta toxin" evidence="3">
    <location>
        <begin position="48"/>
        <end position="114"/>
    </location>
</feature>
<evidence type="ECO:0000256" key="2">
    <source>
        <dbReference type="ARBA" id="ARBA00022840"/>
    </source>
</evidence>
<name>A0AAV4GXH4_9GAST</name>
<dbReference type="SUPFAM" id="SSF52540">
    <property type="entry name" value="P-loop containing nucleoside triphosphate hydrolases"/>
    <property type="match status" value="1"/>
</dbReference>
<accession>A0AAV4GXH4</accession>
<dbReference type="Gene3D" id="3.40.50.300">
    <property type="entry name" value="P-loop containing nucleotide triphosphate hydrolases"/>
    <property type="match status" value="1"/>
</dbReference>
<gene>
    <name evidence="4" type="ORF">ElyMa_002561400</name>
</gene>
<evidence type="ECO:0000259" key="3">
    <source>
        <dbReference type="Pfam" id="PF06414"/>
    </source>
</evidence>
<keyword evidence="2" id="KW-0067">ATP-binding</keyword>
<dbReference type="InterPro" id="IPR027417">
    <property type="entry name" value="P-loop_NTPase"/>
</dbReference>
<protein>
    <recommendedName>
        <fullName evidence="3">Zeta toxin domain-containing protein</fullName>
    </recommendedName>
</protein>
<keyword evidence="5" id="KW-1185">Reference proteome</keyword>
<dbReference type="GO" id="GO:0016301">
    <property type="term" value="F:kinase activity"/>
    <property type="evidence" value="ECO:0007669"/>
    <property type="project" value="InterPro"/>
</dbReference>
<keyword evidence="1" id="KW-0547">Nucleotide-binding</keyword>
<dbReference type="GO" id="GO:0005524">
    <property type="term" value="F:ATP binding"/>
    <property type="evidence" value="ECO:0007669"/>
    <property type="project" value="UniProtKB-KW"/>
</dbReference>
<dbReference type="Proteomes" id="UP000762676">
    <property type="component" value="Unassembled WGS sequence"/>
</dbReference>
<organism evidence="4 5">
    <name type="scientific">Elysia marginata</name>
    <dbReference type="NCBI Taxonomy" id="1093978"/>
    <lineage>
        <taxon>Eukaryota</taxon>
        <taxon>Metazoa</taxon>
        <taxon>Spiralia</taxon>
        <taxon>Lophotrochozoa</taxon>
        <taxon>Mollusca</taxon>
        <taxon>Gastropoda</taxon>
        <taxon>Heterobranchia</taxon>
        <taxon>Euthyneura</taxon>
        <taxon>Panpulmonata</taxon>
        <taxon>Sacoglossa</taxon>
        <taxon>Placobranchoidea</taxon>
        <taxon>Plakobranchidae</taxon>
        <taxon>Elysia</taxon>
    </lineage>
</organism>
<evidence type="ECO:0000313" key="4">
    <source>
        <dbReference type="EMBL" id="GFR90199.1"/>
    </source>
</evidence>
<comment type="caution">
    <text evidence="4">The sequence shown here is derived from an EMBL/GenBank/DDBJ whole genome shotgun (WGS) entry which is preliminary data.</text>
</comment>
<proteinExistence type="predicted"/>
<dbReference type="EMBL" id="BMAT01005274">
    <property type="protein sequence ID" value="GFR90199.1"/>
    <property type="molecule type" value="Genomic_DNA"/>
</dbReference>
<dbReference type="AlphaFoldDB" id="A0AAV4GXH4"/>
<evidence type="ECO:0000313" key="5">
    <source>
        <dbReference type="Proteomes" id="UP000762676"/>
    </source>
</evidence>
<reference evidence="4 5" key="1">
    <citation type="journal article" date="2021" name="Elife">
        <title>Chloroplast acquisition without the gene transfer in kleptoplastic sea slugs, Plakobranchus ocellatus.</title>
        <authorList>
            <person name="Maeda T."/>
            <person name="Takahashi S."/>
            <person name="Yoshida T."/>
            <person name="Shimamura S."/>
            <person name="Takaki Y."/>
            <person name="Nagai Y."/>
            <person name="Toyoda A."/>
            <person name="Suzuki Y."/>
            <person name="Arimoto A."/>
            <person name="Ishii H."/>
            <person name="Satoh N."/>
            <person name="Nishiyama T."/>
            <person name="Hasebe M."/>
            <person name="Maruyama T."/>
            <person name="Minagawa J."/>
            <person name="Obokata J."/>
            <person name="Shigenobu S."/>
        </authorList>
    </citation>
    <scope>NUCLEOTIDE SEQUENCE [LARGE SCALE GENOMIC DNA]</scope>
</reference>
<dbReference type="Pfam" id="PF06414">
    <property type="entry name" value="Zeta_toxin"/>
    <property type="match status" value="1"/>
</dbReference>
<evidence type="ECO:0000256" key="1">
    <source>
        <dbReference type="ARBA" id="ARBA00022741"/>
    </source>
</evidence>
<sequence>MSKKYGSPSDAPNASRLPRNWIDPQMAYPDCDVSSVEFDAALAAARKELLENKKPVPAGVVPHLLITIGAPGAGKSTVSEAVVTSRGGDNYVTIDLDVAVKYHPRYRNIWTAPSAITGKSIGVGFTLNYLTCNESLENILWRIFDDILLGEEGGQYNIILQTHAHSNIILAKLAGYRVTLLFVGVPLEVAQARSRARAIETGKFLARNLAIQNEVVETLWSEYRTSAAWFGLWADEFLVVDNRHSAATDGDAKKLVLNRVKEVPLRCPNWDACMRRAQEEIDAACY</sequence>